<sequence length="120" mass="13040">MHVLIVVNDHQQGKIWQQHLQEFCRKVDLVGGQDAAVAVLQRENVRVIVLDLSLAEGSAMAVADYASYRRPGAKVVSVTRDAVFADGSIFQHMPNACAFLPARMPPADLAAVVEHHGRAA</sequence>
<organism evidence="3 4">
    <name type="scientific">Frigidibacter mobilis</name>
    <dbReference type="NCBI Taxonomy" id="1335048"/>
    <lineage>
        <taxon>Bacteria</taxon>
        <taxon>Pseudomonadati</taxon>
        <taxon>Pseudomonadota</taxon>
        <taxon>Alphaproteobacteria</taxon>
        <taxon>Rhodobacterales</taxon>
        <taxon>Paracoccaceae</taxon>
        <taxon>Frigidibacter</taxon>
    </lineage>
</organism>
<proteinExistence type="predicted"/>
<feature type="domain" description="Response regulatory" evidence="2">
    <location>
        <begin position="2"/>
        <end position="117"/>
    </location>
</feature>
<evidence type="ECO:0000313" key="4">
    <source>
        <dbReference type="Proteomes" id="UP000076128"/>
    </source>
</evidence>
<dbReference type="AlphaFoldDB" id="A0A165SFU5"/>
<dbReference type="InterPro" id="IPR001789">
    <property type="entry name" value="Sig_transdc_resp-reg_receiver"/>
</dbReference>
<accession>A0A165SFU5</accession>
<keyword evidence="4" id="KW-1185">Reference proteome</keyword>
<dbReference type="STRING" id="1335048.AKL17_0357"/>
<dbReference type="PROSITE" id="PS50110">
    <property type="entry name" value="RESPONSE_REGULATORY"/>
    <property type="match status" value="1"/>
</dbReference>
<dbReference type="SUPFAM" id="SSF52172">
    <property type="entry name" value="CheY-like"/>
    <property type="match status" value="1"/>
</dbReference>
<dbReference type="InterPro" id="IPR011006">
    <property type="entry name" value="CheY-like_superfamily"/>
</dbReference>
<dbReference type="Gene3D" id="3.40.50.2300">
    <property type="match status" value="1"/>
</dbReference>
<dbReference type="RefSeq" id="WP_066809048.1">
    <property type="nucleotide sequence ID" value="NZ_CP012661.1"/>
</dbReference>
<dbReference type="Proteomes" id="UP000076128">
    <property type="component" value="Chromosome"/>
</dbReference>
<name>A0A165SFU5_9RHOB</name>
<dbReference type="EMBL" id="CP012661">
    <property type="protein sequence ID" value="AMY67619.1"/>
    <property type="molecule type" value="Genomic_DNA"/>
</dbReference>
<evidence type="ECO:0000259" key="2">
    <source>
        <dbReference type="PROSITE" id="PS50110"/>
    </source>
</evidence>
<evidence type="ECO:0000313" key="3">
    <source>
        <dbReference type="EMBL" id="AMY67619.1"/>
    </source>
</evidence>
<dbReference type="OrthoDB" id="7874292at2"/>
<protein>
    <submittedName>
        <fullName evidence="3">Response regulator, putative</fullName>
    </submittedName>
</protein>
<gene>
    <name evidence="3" type="ORF">AKL17_0357</name>
</gene>
<feature type="modified residue" description="4-aspartylphosphate" evidence="1">
    <location>
        <position position="51"/>
    </location>
</feature>
<keyword evidence="1" id="KW-0597">Phosphoprotein</keyword>
<dbReference type="GO" id="GO:0000160">
    <property type="term" value="P:phosphorelay signal transduction system"/>
    <property type="evidence" value="ECO:0007669"/>
    <property type="project" value="InterPro"/>
</dbReference>
<dbReference type="KEGG" id="daa:AKL17_0357"/>
<reference evidence="3 4" key="1">
    <citation type="submission" date="2015-09" db="EMBL/GenBank/DDBJ databases">
        <title>Complete genome sequence of Defluviimonas alba cai42t isolated from an oilfield in Xinjiang.</title>
        <authorList>
            <person name="Geng S."/>
            <person name="Pan X."/>
            <person name="Wu X."/>
        </authorList>
    </citation>
    <scope>NUCLEOTIDE SEQUENCE [LARGE SCALE GENOMIC DNA]</scope>
    <source>
        <strain evidence="4">cai42</strain>
    </source>
</reference>
<evidence type="ECO:0000256" key="1">
    <source>
        <dbReference type="PROSITE-ProRule" id="PRU00169"/>
    </source>
</evidence>